<dbReference type="GO" id="GO:0032259">
    <property type="term" value="P:methylation"/>
    <property type="evidence" value="ECO:0007669"/>
    <property type="project" value="UniProtKB-KW"/>
</dbReference>
<evidence type="ECO:0000313" key="5">
    <source>
        <dbReference type="Proteomes" id="UP000243525"/>
    </source>
</evidence>
<dbReference type="GO" id="GO:0008173">
    <property type="term" value="F:RNA methyltransferase activity"/>
    <property type="evidence" value="ECO:0007669"/>
    <property type="project" value="InterPro"/>
</dbReference>
<evidence type="ECO:0000313" key="4">
    <source>
        <dbReference type="EMBL" id="PTN08334.1"/>
    </source>
</evidence>
<keyword evidence="2 4" id="KW-0808">Transferase</keyword>
<proteinExistence type="predicted"/>
<evidence type="ECO:0000256" key="1">
    <source>
        <dbReference type="ARBA" id="ARBA00022603"/>
    </source>
</evidence>
<keyword evidence="5" id="KW-1185">Reference proteome</keyword>
<feature type="domain" description="tRNA/rRNA methyltransferase SpoU type" evidence="3">
    <location>
        <begin position="22"/>
        <end position="160"/>
    </location>
</feature>
<dbReference type="PANTHER" id="PTHR46429:SF2">
    <property type="entry name" value="TRNA_RRNA METHYLTRANSFERASE"/>
    <property type="match status" value="1"/>
</dbReference>
<sequence length="171" mass="18901">METNSVAFFNAETAPSLPVKPIVAAWKVKNPQNVGSLMRLVDNLGGEKLILLDDEIPKREASIRKTAGLSFKNVSLYYQSSADFFDQIPDGYAVCAIETAEGASNLFTTKLPDKIVFLLGSETHGLNDQLLERCSHAIYIPMTGKCKSMNISHALAVCLFEWQRQQLFSAE</sequence>
<organism evidence="4 5">
    <name type="scientific">Mangrovibacterium marinum</name>
    <dbReference type="NCBI Taxonomy" id="1639118"/>
    <lineage>
        <taxon>Bacteria</taxon>
        <taxon>Pseudomonadati</taxon>
        <taxon>Bacteroidota</taxon>
        <taxon>Bacteroidia</taxon>
        <taxon>Marinilabiliales</taxon>
        <taxon>Prolixibacteraceae</taxon>
        <taxon>Mangrovibacterium</taxon>
    </lineage>
</organism>
<reference evidence="4 5" key="1">
    <citation type="submission" date="2018-04" db="EMBL/GenBank/DDBJ databases">
        <title>Genomic Encyclopedia of Archaeal and Bacterial Type Strains, Phase II (KMG-II): from individual species to whole genera.</title>
        <authorList>
            <person name="Goeker M."/>
        </authorList>
    </citation>
    <scope>NUCLEOTIDE SEQUENCE [LARGE SCALE GENOMIC DNA]</scope>
    <source>
        <strain evidence="4 5">DSM 28823</strain>
    </source>
</reference>
<dbReference type="SUPFAM" id="SSF75217">
    <property type="entry name" value="alpha/beta knot"/>
    <property type="match status" value="1"/>
</dbReference>
<evidence type="ECO:0000259" key="3">
    <source>
        <dbReference type="Pfam" id="PF00588"/>
    </source>
</evidence>
<evidence type="ECO:0000256" key="2">
    <source>
        <dbReference type="ARBA" id="ARBA00022679"/>
    </source>
</evidence>
<dbReference type="GO" id="GO:0006396">
    <property type="term" value="P:RNA processing"/>
    <property type="evidence" value="ECO:0007669"/>
    <property type="project" value="InterPro"/>
</dbReference>
<dbReference type="InterPro" id="IPR029028">
    <property type="entry name" value="Alpha/beta_knot_MTases"/>
</dbReference>
<dbReference type="RefSeq" id="WP_107822478.1">
    <property type="nucleotide sequence ID" value="NZ_OY782574.1"/>
</dbReference>
<dbReference type="GO" id="GO:0005829">
    <property type="term" value="C:cytosol"/>
    <property type="evidence" value="ECO:0007669"/>
    <property type="project" value="TreeGrafter"/>
</dbReference>
<gene>
    <name evidence="4" type="ORF">C8N47_10969</name>
</gene>
<dbReference type="GO" id="GO:0003723">
    <property type="term" value="F:RNA binding"/>
    <property type="evidence" value="ECO:0007669"/>
    <property type="project" value="InterPro"/>
</dbReference>
<dbReference type="PANTHER" id="PTHR46429">
    <property type="entry name" value="23S RRNA (GUANOSINE-2'-O-)-METHYLTRANSFERASE RLMB"/>
    <property type="match status" value="1"/>
</dbReference>
<dbReference type="Gene3D" id="3.40.1280.10">
    <property type="match status" value="1"/>
</dbReference>
<dbReference type="InterPro" id="IPR029026">
    <property type="entry name" value="tRNA_m1G_MTases_N"/>
</dbReference>
<dbReference type="Proteomes" id="UP000243525">
    <property type="component" value="Unassembled WGS sequence"/>
</dbReference>
<dbReference type="InterPro" id="IPR001537">
    <property type="entry name" value="SpoU_MeTrfase"/>
</dbReference>
<dbReference type="Pfam" id="PF00588">
    <property type="entry name" value="SpoU_methylase"/>
    <property type="match status" value="1"/>
</dbReference>
<keyword evidence="1 4" id="KW-0489">Methyltransferase</keyword>
<dbReference type="InterPro" id="IPR004441">
    <property type="entry name" value="rRNA_MeTrfase_TrmH"/>
</dbReference>
<protein>
    <submittedName>
        <fullName evidence="4">TrmH family RNA methyltransferase</fullName>
    </submittedName>
</protein>
<name>A0A2T5C144_9BACT</name>
<dbReference type="EMBL" id="QAAD01000009">
    <property type="protein sequence ID" value="PTN08334.1"/>
    <property type="molecule type" value="Genomic_DNA"/>
</dbReference>
<comment type="caution">
    <text evidence="4">The sequence shown here is derived from an EMBL/GenBank/DDBJ whole genome shotgun (WGS) entry which is preliminary data.</text>
</comment>
<dbReference type="OrthoDB" id="9795352at2"/>
<dbReference type="AlphaFoldDB" id="A0A2T5C144"/>
<accession>A0A2T5C144</accession>